<evidence type="ECO:0000256" key="3">
    <source>
        <dbReference type="ARBA" id="ARBA00022729"/>
    </source>
</evidence>
<dbReference type="EMBL" id="ACHB01000002">
    <property type="protein sequence ID" value="EEI94399.1"/>
    <property type="molecule type" value="Genomic_DNA"/>
</dbReference>
<comment type="similarity">
    <text evidence="2">Belongs to the SusD family.</text>
</comment>
<comment type="caution">
    <text evidence="8">The sequence shown here is derived from an EMBL/GenBank/DDBJ whole genome shotgun (WGS) entry which is preliminary data.</text>
</comment>
<dbReference type="Pfam" id="PF14322">
    <property type="entry name" value="SusD-like_3"/>
    <property type="match status" value="1"/>
</dbReference>
<evidence type="ECO:0000259" key="6">
    <source>
        <dbReference type="Pfam" id="PF07980"/>
    </source>
</evidence>
<dbReference type="GO" id="GO:0009279">
    <property type="term" value="C:cell outer membrane"/>
    <property type="evidence" value="ECO:0007669"/>
    <property type="project" value="UniProtKB-SubCell"/>
</dbReference>
<sequence>MKISKKIIYTMLATTVGLASCNKDVLDRPEKTKVIDKDFWRNQGDVKLYANDFYTNYFVGYNSGFGTAYAPMTGYTMADDFTSEGTQTGFEATVPATRGSTSEVPAILSQQYGGGPNWNFAWVRKANVMINRLDNQAKANLSQEEYNHWMAVARFFRGFEYSRLTSVFGDVPYYDAPVDPTDQASMYKERTPRGEVMDRVYDDFKYVLANMRLDDGAQYVNRYAAAALISNMMLFEGSWQHYHGLDATRAKKYLELAVEAAQFVMDSGKWRFNNDFKSLFASDNLATNTEVIFYRSYDDVLKVTHAVSSYSNGTEGQPRGANLDLLKAFICNDGQTWQNSTVANAKDFTLKNLAKTRDPRFEATFMDTVNTASSTMAYAHKFAGRDALTYIGKTYPAKWGSNTNVSDAPVVRLGEVVLNWIEAKQILAEKFGGAAVTQADLDKSINAIRNRPLDTEATNKGVKKTAPLTLANLPNDPTRDGEISQLMWEIRRERRMEFVYEYARINDIRRWKKLNYMNFVKEDYSLGPWVNVKKDLPNRLTATYRNVLKVKNANGQIITYDGNNADALVGYYVVARFANRVAFTDRAYLAPVGLNQIQQYTELGYTLAQTPGW</sequence>
<dbReference type="SUPFAM" id="SSF48452">
    <property type="entry name" value="TPR-like"/>
    <property type="match status" value="1"/>
</dbReference>
<proteinExistence type="inferred from homology"/>
<dbReference type="RefSeq" id="WP_003012870.1">
    <property type="nucleotide sequence ID" value="NZ_GG668638.1"/>
</dbReference>
<dbReference type="Pfam" id="PF07980">
    <property type="entry name" value="SusD_RagB"/>
    <property type="match status" value="1"/>
</dbReference>
<comment type="subcellular location">
    <subcellularLocation>
        <location evidence="1">Cell outer membrane</location>
    </subcellularLocation>
</comment>
<evidence type="ECO:0000256" key="4">
    <source>
        <dbReference type="ARBA" id="ARBA00023136"/>
    </source>
</evidence>
<dbReference type="HOGENOM" id="CLU_015553_0_1_10"/>
<dbReference type="PROSITE" id="PS51257">
    <property type="entry name" value="PROKAR_LIPOPROTEIN"/>
    <property type="match status" value="1"/>
</dbReference>
<dbReference type="InterPro" id="IPR011990">
    <property type="entry name" value="TPR-like_helical_dom_sf"/>
</dbReference>
<keyword evidence="3" id="KW-0732">Signal</keyword>
<evidence type="ECO:0000259" key="7">
    <source>
        <dbReference type="Pfam" id="PF14322"/>
    </source>
</evidence>
<dbReference type="InterPro" id="IPR012944">
    <property type="entry name" value="SusD_RagB_dom"/>
</dbReference>
<gene>
    <name evidence="8" type="ORF">HMPREF0765_0140</name>
</gene>
<reference evidence="8 9" key="1">
    <citation type="submission" date="2009-01" db="EMBL/GenBank/DDBJ databases">
        <authorList>
            <person name="Qin X."/>
            <person name="Bachman B."/>
            <person name="Battles P."/>
            <person name="Bell A."/>
            <person name="Bess C."/>
            <person name="Bickham C."/>
            <person name="Chaboub L."/>
            <person name="Chen D."/>
            <person name="Coyle M."/>
            <person name="Deiros D.R."/>
            <person name="Dinh H."/>
            <person name="Forbes L."/>
            <person name="Fowler G."/>
            <person name="Francisco L."/>
            <person name="Fu Q."/>
            <person name="Gubbala S."/>
            <person name="Hale W."/>
            <person name="Han Y."/>
            <person name="Hemphill L."/>
            <person name="Highlander S.K."/>
            <person name="Hirani K."/>
            <person name="Hogues M."/>
            <person name="Jackson L."/>
            <person name="Jakkamsetti A."/>
            <person name="Javaid M."/>
            <person name="Jiang H."/>
            <person name="Korchina V."/>
            <person name="Kovar C."/>
            <person name="Lara F."/>
            <person name="Lee S."/>
            <person name="Mata R."/>
            <person name="Mathew T."/>
            <person name="Moen C."/>
            <person name="Morales K."/>
            <person name="Munidasa M."/>
            <person name="Nazareth L."/>
            <person name="Ngo R."/>
            <person name="Nguyen L."/>
            <person name="Okwuonu G."/>
            <person name="Ongeri F."/>
            <person name="Patil S."/>
            <person name="Petrosino J."/>
            <person name="Pham C."/>
            <person name="Pham P."/>
            <person name="Pu L.-L."/>
            <person name="Puazo M."/>
            <person name="Raj R."/>
            <person name="Reid J."/>
            <person name="Rouhana J."/>
            <person name="Saada N."/>
            <person name="Shang Y."/>
            <person name="Simmons D."/>
            <person name="Thornton R."/>
            <person name="Warren J."/>
            <person name="Weissenberger G."/>
            <person name="Zhang J."/>
            <person name="Zhang L."/>
            <person name="Zhou C."/>
            <person name="Zhu D."/>
            <person name="Muzny D."/>
            <person name="Worley K."/>
            <person name="Gibbs R."/>
        </authorList>
    </citation>
    <scope>NUCLEOTIDE SEQUENCE [LARGE SCALE GENOMIC DNA]</scope>
    <source>
        <strain evidence="8 9">ATCC 33300</strain>
    </source>
</reference>
<dbReference type="AlphaFoldDB" id="C2FS34"/>
<keyword evidence="5" id="KW-0998">Cell outer membrane</keyword>
<evidence type="ECO:0000256" key="2">
    <source>
        <dbReference type="ARBA" id="ARBA00006275"/>
    </source>
</evidence>
<evidence type="ECO:0000256" key="5">
    <source>
        <dbReference type="ARBA" id="ARBA00023237"/>
    </source>
</evidence>
<feature type="domain" description="RagB/SusD" evidence="6">
    <location>
        <begin position="290"/>
        <end position="613"/>
    </location>
</feature>
<dbReference type="Proteomes" id="UP000006241">
    <property type="component" value="Unassembled WGS sequence"/>
</dbReference>
<dbReference type="Gene3D" id="1.25.40.390">
    <property type="match status" value="1"/>
</dbReference>
<evidence type="ECO:0000256" key="1">
    <source>
        <dbReference type="ARBA" id="ARBA00004442"/>
    </source>
</evidence>
<dbReference type="InterPro" id="IPR033985">
    <property type="entry name" value="SusD-like_N"/>
</dbReference>
<name>C2FS34_SPHSI</name>
<protein>
    <submittedName>
        <fullName evidence="8">SusD family protein</fullName>
    </submittedName>
</protein>
<feature type="domain" description="SusD-like N-terminal" evidence="7">
    <location>
        <begin position="122"/>
        <end position="233"/>
    </location>
</feature>
<accession>C2FS34</accession>
<organism evidence="8 9">
    <name type="scientific">Sphingobacterium spiritivorum ATCC 33300</name>
    <dbReference type="NCBI Taxonomy" id="525372"/>
    <lineage>
        <taxon>Bacteria</taxon>
        <taxon>Pseudomonadati</taxon>
        <taxon>Bacteroidota</taxon>
        <taxon>Sphingobacteriia</taxon>
        <taxon>Sphingobacteriales</taxon>
        <taxon>Sphingobacteriaceae</taxon>
        <taxon>Sphingobacterium</taxon>
    </lineage>
</organism>
<keyword evidence="4" id="KW-0472">Membrane</keyword>
<evidence type="ECO:0000313" key="9">
    <source>
        <dbReference type="Proteomes" id="UP000006241"/>
    </source>
</evidence>
<evidence type="ECO:0000313" key="8">
    <source>
        <dbReference type="EMBL" id="EEI94399.1"/>
    </source>
</evidence>